<feature type="non-terminal residue" evidence="1">
    <location>
        <position position="1"/>
    </location>
</feature>
<evidence type="ECO:0000313" key="1">
    <source>
        <dbReference type="EMBL" id="SVC34620.1"/>
    </source>
</evidence>
<organism evidence="1">
    <name type="scientific">marine metagenome</name>
    <dbReference type="NCBI Taxonomy" id="408172"/>
    <lineage>
        <taxon>unclassified sequences</taxon>
        <taxon>metagenomes</taxon>
        <taxon>ecological metagenomes</taxon>
    </lineage>
</organism>
<sequence>VELTYTKSKFYTVNLKMNNFMDKYPYKNKIIDNAG</sequence>
<dbReference type="EMBL" id="UINC01086293">
    <property type="protein sequence ID" value="SVC34620.1"/>
    <property type="molecule type" value="Genomic_DNA"/>
</dbReference>
<proteinExistence type="predicted"/>
<protein>
    <submittedName>
        <fullName evidence="1">Uncharacterized protein</fullName>
    </submittedName>
</protein>
<gene>
    <name evidence="1" type="ORF">METZ01_LOCUS287474</name>
</gene>
<reference evidence="1" key="1">
    <citation type="submission" date="2018-05" db="EMBL/GenBank/DDBJ databases">
        <authorList>
            <person name="Lanie J.A."/>
            <person name="Ng W.-L."/>
            <person name="Kazmierczak K.M."/>
            <person name="Andrzejewski T.M."/>
            <person name="Davidsen T.M."/>
            <person name="Wayne K.J."/>
            <person name="Tettelin H."/>
            <person name="Glass J.I."/>
            <person name="Rusch D."/>
            <person name="Podicherti R."/>
            <person name="Tsui H.-C.T."/>
            <person name="Winkler M.E."/>
        </authorList>
    </citation>
    <scope>NUCLEOTIDE SEQUENCE</scope>
</reference>
<dbReference type="AlphaFoldDB" id="A0A382LDA6"/>
<accession>A0A382LDA6</accession>
<name>A0A382LDA6_9ZZZZ</name>